<evidence type="ECO:0000313" key="9">
    <source>
        <dbReference type="Proteomes" id="UP000282084"/>
    </source>
</evidence>
<dbReference type="EC" id="3.1.-.-" evidence="6"/>
<dbReference type="SUPFAM" id="SSF88723">
    <property type="entry name" value="PIN domain-like"/>
    <property type="match status" value="1"/>
</dbReference>
<dbReference type="InterPro" id="IPR029060">
    <property type="entry name" value="PIN-like_dom_sf"/>
</dbReference>
<dbReference type="RefSeq" id="WP_121007643.1">
    <property type="nucleotide sequence ID" value="NZ_RBXO01000001.1"/>
</dbReference>
<dbReference type="GO" id="GO:0004540">
    <property type="term" value="F:RNA nuclease activity"/>
    <property type="evidence" value="ECO:0007669"/>
    <property type="project" value="InterPro"/>
</dbReference>
<keyword evidence="6" id="KW-0800">Toxin</keyword>
<evidence type="ECO:0000256" key="6">
    <source>
        <dbReference type="HAMAP-Rule" id="MF_00265"/>
    </source>
</evidence>
<dbReference type="PANTHER" id="PTHR35901:SF1">
    <property type="entry name" value="EXONUCLEASE VAPC9"/>
    <property type="match status" value="1"/>
</dbReference>
<dbReference type="Proteomes" id="UP000282084">
    <property type="component" value="Unassembled WGS sequence"/>
</dbReference>
<dbReference type="Gene3D" id="3.40.50.1010">
    <property type="entry name" value="5'-nuclease"/>
    <property type="match status" value="1"/>
</dbReference>
<dbReference type="InterPro" id="IPR044153">
    <property type="entry name" value="PIN_Pae0151-like"/>
</dbReference>
<evidence type="ECO:0000256" key="5">
    <source>
        <dbReference type="ARBA" id="ARBA00022842"/>
    </source>
</evidence>
<keyword evidence="5 6" id="KW-0460">Magnesium</keyword>
<evidence type="ECO:0000256" key="1">
    <source>
        <dbReference type="ARBA" id="ARBA00022649"/>
    </source>
</evidence>
<dbReference type="GO" id="GO:0090729">
    <property type="term" value="F:toxin activity"/>
    <property type="evidence" value="ECO:0007669"/>
    <property type="project" value="UniProtKB-KW"/>
</dbReference>
<dbReference type="CDD" id="cd09873">
    <property type="entry name" value="PIN_Pae0151-like"/>
    <property type="match status" value="1"/>
</dbReference>
<dbReference type="EMBL" id="RBXO01000001">
    <property type="protein sequence ID" value="RKT56012.1"/>
    <property type="molecule type" value="Genomic_DNA"/>
</dbReference>
<dbReference type="GO" id="GO:0000287">
    <property type="term" value="F:magnesium ion binding"/>
    <property type="evidence" value="ECO:0007669"/>
    <property type="project" value="UniProtKB-UniRule"/>
</dbReference>
<keyword evidence="4 6" id="KW-0378">Hydrolase</keyword>
<feature type="domain" description="PIN" evidence="7">
    <location>
        <begin position="5"/>
        <end position="120"/>
    </location>
</feature>
<dbReference type="OrthoDB" id="4377304at2"/>
<keyword evidence="9" id="KW-1185">Reference proteome</keyword>
<dbReference type="InterPro" id="IPR002716">
    <property type="entry name" value="PIN_dom"/>
</dbReference>
<dbReference type="InterPro" id="IPR051619">
    <property type="entry name" value="TypeII_TA_RNase_PINc/VapC"/>
</dbReference>
<dbReference type="HAMAP" id="MF_00265">
    <property type="entry name" value="VapC_Nob1"/>
    <property type="match status" value="1"/>
</dbReference>
<sequence>MNFTVVVDSSALVEIVADKAPDRALLHRLSTAVAVAPELLDVEALSVLRRLESVKALSEAQASTALAKVRAAPVSRVSHRPLISRAWRLRPSIRVADAFYVALAEELGIPLVTCDARLARSNGHQAVIEVYPVS</sequence>
<protein>
    <recommendedName>
        <fullName evidence="6">Ribonuclease VapC</fullName>
        <shortName evidence="6">RNase VapC</shortName>
        <ecNumber evidence="6">3.1.-.-</ecNumber>
    </recommendedName>
    <alternativeName>
        <fullName evidence="6">Toxin VapC</fullName>
    </alternativeName>
</protein>
<dbReference type="AlphaFoldDB" id="A0A495W2Y3"/>
<comment type="cofactor">
    <cofactor evidence="6">
        <name>Mg(2+)</name>
        <dbReference type="ChEBI" id="CHEBI:18420"/>
    </cofactor>
</comment>
<dbReference type="PANTHER" id="PTHR35901">
    <property type="entry name" value="RIBONUCLEASE VAPC3"/>
    <property type="match status" value="1"/>
</dbReference>
<feature type="binding site" evidence="6">
    <location>
        <position position="8"/>
    </location>
    <ligand>
        <name>Mg(2+)</name>
        <dbReference type="ChEBI" id="CHEBI:18420"/>
    </ligand>
</feature>
<evidence type="ECO:0000256" key="2">
    <source>
        <dbReference type="ARBA" id="ARBA00022722"/>
    </source>
</evidence>
<evidence type="ECO:0000259" key="7">
    <source>
        <dbReference type="Pfam" id="PF01850"/>
    </source>
</evidence>
<name>A0A495W2Y3_9PSEU</name>
<evidence type="ECO:0000313" key="8">
    <source>
        <dbReference type="EMBL" id="RKT56012.1"/>
    </source>
</evidence>
<comment type="similarity">
    <text evidence="6">Belongs to the PINc/VapC protein family.</text>
</comment>
<reference evidence="8 9" key="1">
    <citation type="submission" date="2018-10" db="EMBL/GenBank/DDBJ databases">
        <title>Sequencing the genomes of 1000 actinobacteria strains.</title>
        <authorList>
            <person name="Klenk H.-P."/>
        </authorList>
    </citation>
    <scope>NUCLEOTIDE SEQUENCE [LARGE SCALE GENOMIC DNA]</scope>
    <source>
        <strain evidence="8 9">DSM 43800</strain>
    </source>
</reference>
<dbReference type="Pfam" id="PF01850">
    <property type="entry name" value="PIN"/>
    <property type="match status" value="1"/>
</dbReference>
<gene>
    <name evidence="6" type="primary">vapC</name>
    <name evidence="8" type="ORF">C8E97_4700</name>
</gene>
<accession>A0A495W2Y3</accession>
<proteinExistence type="inferred from homology"/>
<dbReference type="GO" id="GO:0016787">
    <property type="term" value="F:hydrolase activity"/>
    <property type="evidence" value="ECO:0007669"/>
    <property type="project" value="UniProtKB-KW"/>
</dbReference>
<organism evidence="8 9">
    <name type="scientific">Saccharothrix australiensis</name>
    <dbReference type="NCBI Taxonomy" id="2072"/>
    <lineage>
        <taxon>Bacteria</taxon>
        <taxon>Bacillati</taxon>
        <taxon>Actinomycetota</taxon>
        <taxon>Actinomycetes</taxon>
        <taxon>Pseudonocardiales</taxon>
        <taxon>Pseudonocardiaceae</taxon>
        <taxon>Saccharothrix</taxon>
    </lineage>
</organism>
<keyword evidence="3 6" id="KW-0479">Metal-binding</keyword>
<comment type="function">
    <text evidence="6">Toxic component of a toxin-antitoxin (TA) system. An RNase.</text>
</comment>
<evidence type="ECO:0000256" key="4">
    <source>
        <dbReference type="ARBA" id="ARBA00022801"/>
    </source>
</evidence>
<comment type="caution">
    <text evidence="8">The sequence shown here is derived from an EMBL/GenBank/DDBJ whole genome shotgun (WGS) entry which is preliminary data.</text>
</comment>
<evidence type="ECO:0000256" key="3">
    <source>
        <dbReference type="ARBA" id="ARBA00022723"/>
    </source>
</evidence>
<keyword evidence="2 6" id="KW-0540">Nuclease</keyword>
<feature type="binding site" evidence="6">
    <location>
        <position position="97"/>
    </location>
    <ligand>
        <name>Mg(2+)</name>
        <dbReference type="ChEBI" id="CHEBI:18420"/>
    </ligand>
</feature>
<keyword evidence="1 6" id="KW-1277">Toxin-antitoxin system</keyword>
<dbReference type="InterPro" id="IPR022907">
    <property type="entry name" value="VapC_family"/>
</dbReference>